<evidence type="ECO:0000256" key="2">
    <source>
        <dbReference type="ARBA" id="ARBA00022448"/>
    </source>
</evidence>
<dbReference type="PANTHER" id="PTHR30193">
    <property type="entry name" value="ABC TRANSPORTER PERMEASE PROTEIN"/>
    <property type="match status" value="1"/>
</dbReference>
<keyword evidence="10" id="KW-1185">Reference proteome</keyword>
<dbReference type="EMBL" id="JADOUF010000001">
    <property type="protein sequence ID" value="MBG6134776.1"/>
    <property type="molecule type" value="Genomic_DNA"/>
</dbReference>
<keyword evidence="5 7" id="KW-1133">Transmembrane helix</keyword>
<feature type="transmembrane region" description="Helical" evidence="7">
    <location>
        <begin position="169"/>
        <end position="189"/>
    </location>
</feature>
<feature type="transmembrane region" description="Helical" evidence="7">
    <location>
        <begin position="75"/>
        <end position="96"/>
    </location>
</feature>
<comment type="caution">
    <text evidence="9">The sequence shown here is derived from an EMBL/GenBank/DDBJ whole genome shotgun (WGS) entry which is preliminary data.</text>
</comment>
<dbReference type="PROSITE" id="PS50928">
    <property type="entry name" value="ABC_TM1"/>
    <property type="match status" value="1"/>
</dbReference>
<feature type="domain" description="ABC transmembrane type-1" evidence="8">
    <location>
        <begin position="71"/>
        <end position="288"/>
    </location>
</feature>
<name>A0A8J7GQ00_9ACTN</name>
<comment type="subcellular location">
    <subcellularLocation>
        <location evidence="1 7">Cell membrane</location>
        <topology evidence="1 7">Multi-pass membrane protein</topology>
    </subcellularLocation>
</comment>
<feature type="transmembrane region" description="Helical" evidence="7">
    <location>
        <begin position="210"/>
        <end position="231"/>
    </location>
</feature>
<dbReference type="Proteomes" id="UP000622552">
    <property type="component" value="Unassembled WGS sequence"/>
</dbReference>
<organism evidence="9 10">
    <name type="scientific">Longispora fulva</name>
    <dbReference type="NCBI Taxonomy" id="619741"/>
    <lineage>
        <taxon>Bacteria</taxon>
        <taxon>Bacillati</taxon>
        <taxon>Actinomycetota</taxon>
        <taxon>Actinomycetes</taxon>
        <taxon>Micromonosporales</taxon>
        <taxon>Micromonosporaceae</taxon>
        <taxon>Longispora</taxon>
    </lineage>
</organism>
<keyword evidence="2 7" id="KW-0813">Transport</keyword>
<dbReference type="GO" id="GO:0055085">
    <property type="term" value="P:transmembrane transport"/>
    <property type="evidence" value="ECO:0007669"/>
    <property type="project" value="InterPro"/>
</dbReference>
<dbReference type="InterPro" id="IPR051393">
    <property type="entry name" value="ABC_transporter_permease"/>
</dbReference>
<feature type="transmembrane region" description="Helical" evidence="7">
    <location>
        <begin position="272"/>
        <end position="292"/>
    </location>
</feature>
<protein>
    <submittedName>
        <fullName evidence="9">Cellobiose transport system permease protein</fullName>
    </submittedName>
</protein>
<keyword evidence="4 7" id="KW-0812">Transmembrane</keyword>
<reference evidence="9" key="1">
    <citation type="submission" date="2020-11" db="EMBL/GenBank/DDBJ databases">
        <title>Sequencing the genomes of 1000 actinobacteria strains.</title>
        <authorList>
            <person name="Klenk H.-P."/>
        </authorList>
    </citation>
    <scope>NUCLEOTIDE SEQUENCE</scope>
    <source>
        <strain evidence="9">DSM 45356</strain>
    </source>
</reference>
<evidence type="ECO:0000259" key="8">
    <source>
        <dbReference type="PROSITE" id="PS50928"/>
    </source>
</evidence>
<evidence type="ECO:0000313" key="10">
    <source>
        <dbReference type="Proteomes" id="UP000622552"/>
    </source>
</evidence>
<dbReference type="InterPro" id="IPR000515">
    <property type="entry name" value="MetI-like"/>
</dbReference>
<evidence type="ECO:0000256" key="3">
    <source>
        <dbReference type="ARBA" id="ARBA00022475"/>
    </source>
</evidence>
<sequence length="297" mass="33141">MRHRLSRLDTTLSPYLYVAPFFVLFAVFGLFPLLYTLWVSLHDWNLLGGHTFVGLDNYTALLDDEHFWNATGNTVGMFVLSTVPQLLLALAIANALHKRMRARTAVRLGILLPNITSVAAVGIVFSLLFANNFGLANWVLGLAGVDPVNWTAEKWSSWSAIAVMVDWRWTGWNALIYLAAMQTIPADLYEAAAIEGASAWKQFWRITVPLLRPTILFTAIIATIGGMQLFAEPLLLASGRIEGGSLRQFQTLSMYIYERAFGRDFDYGYGSAMAWVLFLLILVASLINFALVRRGAR</sequence>
<evidence type="ECO:0000313" key="9">
    <source>
        <dbReference type="EMBL" id="MBG6134776.1"/>
    </source>
</evidence>
<evidence type="ECO:0000256" key="4">
    <source>
        <dbReference type="ARBA" id="ARBA00022692"/>
    </source>
</evidence>
<dbReference type="Gene3D" id="1.10.3720.10">
    <property type="entry name" value="MetI-like"/>
    <property type="match status" value="1"/>
</dbReference>
<proteinExistence type="inferred from homology"/>
<evidence type="ECO:0000256" key="6">
    <source>
        <dbReference type="ARBA" id="ARBA00023136"/>
    </source>
</evidence>
<accession>A0A8J7GQ00</accession>
<evidence type="ECO:0000256" key="7">
    <source>
        <dbReference type="RuleBase" id="RU363032"/>
    </source>
</evidence>
<evidence type="ECO:0000256" key="1">
    <source>
        <dbReference type="ARBA" id="ARBA00004651"/>
    </source>
</evidence>
<dbReference type="SUPFAM" id="SSF161098">
    <property type="entry name" value="MetI-like"/>
    <property type="match status" value="1"/>
</dbReference>
<dbReference type="Pfam" id="PF00528">
    <property type="entry name" value="BPD_transp_1"/>
    <property type="match status" value="1"/>
</dbReference>
<dbReference type="AlphaFoldDB" id="A0A8J7GQ00"/>
<keyword evidence="3" id="KW-1003">Cell membrane</keyword>
<comment type="similarity">
    <text evidence="7">Belongs to the binding-protein-dependent transport system permease family.</text>
</comment>
<dbReference type="CDD" id="cd06261">
    <property type="entry name" value="TM_PBP2"/>
    <property type="match status" value="1"/>
</dbReference>
<dbReference type="RefSeq" id="WP_231398659.1">
    <property type="nucleotide sequence ID" value="NZ_BONS01000023.1"/>
</dbReference>
<feature type="transmembrane region" description="Helical" evidence="7">
    <location>
        <begin position="12"/>
        <end position="38"/>
    </location>
</feature>
<keyword evidence="6 7" id="KW-0472">Membrane</keyword>
<evidence type="ECO:0000256" key="5">
    <source>
        <dbReference type="ARBA" id="ARBA00022989"/>
    </source>
</evidence>
<feature type="transmembrane region" description="Helical" evidence="7">
    <location>
        <begin position="108"/>
        <end position="130"/>
    </location>
</feature>
<gene>
    <name evidence="9" type="ORF">IW245_000970</name>
</gene>
<dbReference type="GO" id="GO:0005886">
    <property type="term" value="C:plasma membrane"/>
    <property type="evidence" value="ECO:0007669"/>
    <property type="project" value="UniProtKB-SubCell"/>
</dbReference>
<dbReference type="SUPFAM" id="SSF160964">
    <property type="entry name" value="MalF N-terminal region-like"/>
    <property type="match status" value="1"/>
</dbReference>
<dbReference type="PANTHER" id="PTHR30193:SF37">
    <property type="entry name" value="INNER MEMBRANE ABC TRANSPORTER PERMEASE PROTEIN YCJO"/>
    <property type="match status" value="1"/>
</dbReference>
<dbReference type="InterPro" id="IPR035906">
    <property type="entry name" value="MetI-like_sf"/>
</dbReference>